<evidence type="ECO:0000313" key="1">
    <source>
        <dbReference type="EMBL" id="KAK8951700.1"/>
    </source>
</evidence>
<gene>
    <name evidence="1" type="ORF">KSP39_PZI003686</name>
</gene>
<organism evidence="1 2">
    <name type="scientific">Platanthera zijinensis</name>
    <dbReference type="NCBI Taxonomy" id="2320716"/>
    <lineage>
        <taxon>Eukaryota</taxon>
        <taxon>Viridiplantae</taxon>
        <taxon>Streptophyta</taxon>
        <taxon>Embryophyta</taxon>
        <taxon>Tracheophyta</taxon>
        <taxon>Spermatophyta</taxon>
        <taxon>Magnoliopsida</taxon>
        <taxon>Liliopsida</taxon>
        <taxon>Asparagales</taxon>
        <taxon>Orchidaceae</taxon>
        <taxon>Orchidoideae</taxon>
        <taxon>Orchideae</taxon>
        <taxon>Orchidinae</taxon>
        <taxon>Platanthera</taxon>
    </lineage>
</organism>
<dbReference type="Proteomes" id="UP001418222">
    <property type="component" value="Unassembled WGS sequence"/>
</dbReference>
<proteinExistence type="predicted"/>
<comment type="caution">
    <text evidence="1">The sequence shown here is derived from an EMBL/GenBank/DDBJ whole genome shotgun (WGS) entry which is preliminary data.</text>
</comment>
<accession>A0AAP0GCP8</accession>
<keyword evidence="2" id="KW-1185">Reference proteome</keyword>
<evidence type="ECO:0000313" key="2">
    <source>
        <dbReference type="Proteomes" id="UP001418222"/>
    </source>
</evidence>
<dbReference type="AlphaFoldDB" id="A0AAP0GCP8"/>
<name>A0AAP0GCP8_9ASPA</name>
<protein>
    <submittedName>
        <fullName evidence="1">Uncharacterized protein</fullName>
    </submittedName>
</protein>
<sequence length="146" mass="16735">MRQMYAFRLGSYSMVTNHSTASFTTGPGTSRKITNKQFLIDTCKTKSNTRELLLQEMSKTLCRIVLLPVRVAAGHNVSRLSATSFVLGVEAPGTNLLRPSQTISRGRWRQRSLSQHNSFSISHYQNQDTYDFSHQLLRARRRCRLR</sequence>
<reference evidence="1 2" key="1">
    <citation type="journal article" date="2022" name="Nat. Plants">
        <title>Genomes of leafy and leafless Platanthera orchids illuminate the evolution of mycoheterotrophy.</title>
        <authorList>
            <person name="Li M.H."/>
            <person name="Liu K.W."/>
            <person name="Li Z."/>
            <person name="Lu H.C."/>
            <person name="Ye Q.L."/>
            <person name="Zhang D."/>
            <person name="Wang J.Y."/>
            <person name="Li Y.F."/>
            <person name="Zhong Z.M."/>
            <person name="Liu X."/>
            <person name="Yu X."/>
            <person name="Liu D.K."/>
            <person name="Tu X.D."/>
            <person name="Liu B."/>
            <person name="Hao Y."/>
            <person name="Liao X.Y."/>
            <person name="Jiang Y.T."/>
            <person name="Sun W.H."/>
            <person name="Chen J."/>
            <person name="Chen Y.Q."/>
            <person name="Ai Y."/>
            <person name="Zhai J.W."/>
            <person name="Wu S.S."/>
            <person name="Zhou Z."/>
            <person name="Hsiao Y.Y."/>
            <person name="Wu W.L."/>
            <person name="Chen Y.Y."/>
            <person name="Lin Y.F."/>
            <person name="Hsu J.L."/>
            <person name="Li C.Y."/>
            <person name="Wang Z.W."/>
            <person name="Zhao X."/>
            <person name="Zhong W.Y."/>
            <person name="Ma X.K."/>
            <person name="Ma L."/>
            <person name="Huang J."/>
            <person name="Chen G.Z."/>
            <person name="Huang M.Z."/>
            <person name="Huang L."/>
            <person name="Peng D.H."/>
            <person name="Luo Y.B."/>
            <person name="Zou S.Q."/>
            <person name="Chen S.P."/>
            <person name="Lan S."/>
            <person name="Tsai W.C."/>
            <person name="Van de Peer Y."/>
            <person name="Liu Z.J."/>
        </authorList>
    </citation>
    <scope>NUCLEOTIDE SEQUENCE [LARGE SCALE GENOMIC DNA]</scope>
    <source>
        <strain evidence="1">Lor287</strain>
    </source>
</reference>
<dbReference type="EMBL" id="JBBWWQ010000003">
    <property type="protein sequence ID" value="KAK8951700.1"/>
    <property type="molecule type" value="Genomic_DNA"/>
</dbReference>